<organism evidence="1 2">
    <name type="scientific">Dendrothele bispora (strain CBS 962.96)</name>
    <dbReference type="NCBI Taxonomy" id="1314807"/>
    <lineage>
        <taxon>Eukaryota</taxon>
        <taxon>Fungi</taxon>
        <taxon>Dikarya</taxon>
        <taxon>Basidiomycota</taxon>
        <taxon>Agaricomycotina</taxon>
        <taxon>Agaricomycetes</taxon>
        <taxon>Agaricomycetidae</taxon>
        <taxon>Agaricales</taxon>
        <taxon>Agaricales incertae sedis</taxon>
        <taxon>Dendrothele</taxon>
    </lineage>
</organism>
<name>A0A4S8KPW8_DENBC</name>
<protein>
    <submittedName>
        <fullName evidence="1">Uncharacterized protein</fullName>
    </submittedName>
</protein>
<proteinExistence type="predicted"/>
<evidence type="ECO:0000313" key="1">
    <source>
        <dbReference type="EMBL" id="THU77660.1"/>
    </source>
</evidence>
<dbReference type="Proteomes" id="UP000297245">
    <property type="component" value="Unassembled WGS sequence"/>
</dbReference>
<dbReference type="EMBL" id="ML180372">
    <property type="protein sequence ID" value="THU77660.1"/>
    <property type="molecule type" value="Genomic_DNA"/>
</dbReference>
<gene>
    <name evidence="1" type="ORF">K435DRAFT_877565</name>
</gene>
<accession>A0A4S8KPW8</accession>
<dbReference type="AlphaFoldDB" id="A0A4S8KPW8"/>
<keyword evidence="2" id="KW-1185">Reference proteome</keyword>
<evidence type="ECO:0000313" key="2">
    <source>
        <dbReference type="Proteomes" id="UP000297245"/>
    </source>
</evidence>
<sequence>MVNSVDIPENIWNLDFNMLSQKTTGMRSDWFESIPGHLIQKTEFDLTPEQNSSESPRVYTLDTALSSDDRGNVPSSLVYVDKLRSLNQRSLAMHLYRSFQAVLACQEALWEELKDRLRN</sequence>
<reference evidence="1 2" key="1">
    <citation type="journal article" date="2019" name="Nat. Ecol. Evol.">
        <title>Megaphylogeny resolves global patterns of mushroom evolution.</title>
        <authorList>
            <person name="Varga T."/>
            <person name="Krizsan K."/>
            <person name="Foldi C."/>
            <person name="Dima B."/>
            <person name="Sanchez-Garcia M."/>
            <person name="Sanchez-Ramirez S."/>
            <person name="Szollosi G.J."/>
            <person name="Szarkandi J.G."/>
            <person name="Papp V."/>
            <person name="Albert L."/>
            <person name="Andreopoulos W."/>
            <person name="Angelini C."/>
            <person name="Antonin V."/>
            <person name="Barry K.W."/>
            <person name="Bougher N.L."/>
            <person name="Buchanan P."/>
            <person name="Buyck B."/>
            <person name="Bense V."/>
            <person name="Catcheside P."/>
            <person name="Chovatia M."/>
            <person name="Cooper J."/>
            <person name="Damon W."/>
            <person name="Desjardin D."/>
            <person name="Finy P."/>
            <person name="Geml J."/>
            <person name="Haridas S."/>
            <person name="Hughes K."/>
            <person name="Justo A."/>
            <person name="Karasinski D."/>
            <person name="Kautmanova I."/>
            <person name="Kiss B."/>
            <person name="Kocsube S."/>
            <person name="Kotiranta H."/>
            <person name="LaButti K.M."/>
            <person name="Lechner B.E."/>
            <person name="Liimatainen K."/>
            <person name="Lipzen A."/>
            <person name="Lukacs Z."/>
            <person name="Mihaltcheva S."/>
            <person name="Morgado L.N."/>
            <person name="Niskanen T."/>
            <person name="Noordeloos M.E."/>
            <person name="Ohm R.A."/>
            <person name="Ortiz-Santana B."/>
            <person name="Ovrebo C."/>
            <person name="Racz N."/>
            <person name="Riley R."/>
            <person name="Savchenko A."/>
            <person name="Shiryaev A."/>
            <person name="Soop K."/>
            <person name="Spirin V."/>
            <person name="Szebenyi C."/>
            <person name="Tomsovsky M."/>
            <person name="Tulloss R.E."/>
            <person name="Uehling J."/>
            <person name="Grigoriev I.V."/>
            <person name="Vagvolgyi C."/>
            <person name="Papp T."/>
            <person name="Martin F.M."/>
            <person name="Miettinen O."/>
            <person name="Hibbett D.S."/>
            <person name="Nagy L.G."/>
        </authorList>
    </citation>
    <scope>NUCLEOTIDE SEQUENCE [LARGE SCALE GENOMIC DNA]</scope>
    <source>
        <strain evidence="1 2">CBS 962.96</strain>
    </source>
</reference>
<dbReference type="OrthoDB" id="2013972at2759"/>